<feature type="chain" id="PRO_5025000277" description="Protein SNORC" evidence="3">
    <location>
        <begin position="28"/>
        <end position="120"/>
    </location>
</feature>
<feature type="signal peptide" evidence="3">
    <location>
        <begin position="1"/>
        <end position="27"/>
    </location>
</feature>
<keyword evidence="5" id="KW-1185">Reference proteome</keyword>
<organism evidence="4 5">
    <name type="scientific">Acipenser ruthenus</name>
    <name type="common">Sterlet sturgeon</name>
    <dbReference type="NCBI Taxonomy" id="7906"/>
    <lineage>
        <taxon>Eukaryota</taxon>
        <taxon>Metazoa</taxon>
        <taxon>Chordata</taxon>
        <taxon>Craniata</taxon>
        <taxon>Vertebrata</taxon>
        <taxon>Euteleostomi</taxon>
        <taxon>Actinopterygii</taxon>
        <taxon>Chondrostei</taxon>
        <taxon>Acipenseriformes</taxon>
        <taxon>Acipenseridae</taxon>
        <taxon>Acipenser</taxon>
    </lineage>
</organism>
<dbReference type="GO" id="GO:0051216">
    <property type="term" value="P:cartilage development"/>
    <property type="evidence" value="ECO:0007669"/>
    <property type="project" value="InterPro"/>
</dbReference>
<evidence type="ECO:0000313" key="4">
    <source>
        <dbReference type="EMBL" id="RXM98031.1"/>
    </source>
</evidence>
<keyword evidence="2" id="KW-0812">Transmembrane</keyword>
<dbReference type="PANTHER" id="PTHR28453">
    <property type="entry name" value="PROTEIN SNORC"/>
    <property type="match status" value="1"/>
</dbReference>
<sequence>MAPHGSPRIFLLLLLTFLGSLLAAARSESPAGHAPTPQSDSLDTSSGGGAYEITMRGTFHELTHAPFTAEYEDTTHSQPVDREAGSLGPGAIAAIVIAVILGASVLMALIVITVKKFTSS</sequence>
<dbReference type="PANTHER" id="PTHR28453:SF1">
    <property type="entry name" value="PROTEIN SNORC"/>
    <property type="match status" value="1"/>
</dbReference>
<proteinExistence type="predicted"/>
<gene>
    <name evidence="4" type="ORF">EOD39_13676</name>
</gene>
<dbReference type="InterPro" id="IPR031500">
    <property type="entry name" value="SNORC"/>
</dbReference>
<feature type="transmembrane region" description="Helical" evidence="2">
    <location>
        <begin position="91"/>
        <end position="114"/>
    </location>
</feature>
<dbReference type="Pfam" id="PF15756">
    <property type="entry name" value="DUF4690"/>
    <property type="match status" value="1"/>
</dbReference>
<dbReference type="AlphaFoldDB" id="A0A662YQE2"/>
<evidence type="ECO:0000256" key="3">
    <source>
        <dbReference type="SAM" id="SignalP"/>
    </source>
</evidence>
<keyword evidence="3" id="KW-0732">Signal</keyword>
<evidence type="ECO:0008006" key="6">
    <source>
        <dbReference type="Google" id="ProtNLM"/>
    </source>
</evidence>
<evidence type="ECO:0000256" key="2">
    <source>
        <dbReference type="SAM" id="Phobius"/>
    </source>
</evidence>
<protein>
    <recommendedName>
        <fullName evidence="6">Protein SNORC</fullName>
    </recommendedName>
</protein>
<reference evidence="4 5" key="1">
    <citation type="submission" date="2019-01" db="EMBL/GenBank/DDBJ databases">
        <title>Draft Genome and Complete Hox-Cluster Characterization of the Sterlet Sturgeon (Acipenser ruthenus).</title>
        <authorList>
            <person name="Wei Q."/>
        </authorList>
    </citation>
    <scope>NUCLEOTIDE SEQUENCE [LARGE SCALE GENOMIC DNA]</scope>
    <source>
        <strain evidence="4">WHYD16114868_AA</strain>
        <tissue evidence="4">Blood</tissue>
    </source>
</reference>
<feature type="region of interest" description="Disordered" evidence="1">
    <location>
        <begin position="28"/>
        <end position="51"/>
    </location>
</feature>
<accession>A0A662YQE2</accession>
<feature type="compositionally biased region" description="Polar residues" evidence="1">
    <location>
        <begin position="36"/>
        <end position="45"/>
    </location>
</feature>
<keyword evidence="2" id="KW-0472">Membrane</keyword>
<dbReference type="EMBL" id="SCEB01000841">
    <property type="protein sequence ID" value="RXM98031.1"/>
    <property type="molecule type" value="Genomic_DNA"/>
</dbReference>
<evidence type="ECO:0000256" key="1">
    <source>
        <dbReference type="SAM" id="MobiDB-lite"/>
    </source>
</evidence>
<comment type="caution">
    <text evidence="4">The sequence shown here is derived from an EMBL/GenBank/DDBJ whole genome shotgun (WGS) entry which is preliminary data.</text>
</comment>
<keyword evidence="2" id="KW-1133">Transmembrane helix</keyword>
<dbReference type="Proteomes" id="UP000289886">
    <property type="component" value="Unassembled WGS sequence"/>
</dbReference>
<name>A0A662YQE2_ACIRT</name>
<evidence type="ECO:0000313" key="5">
    <source>
        <dbReference type="Proteomes" id="UP000289886"/>
    </source>
</evidence>